<feature type="domain" description="HTH LytTR-type" evidence="3">
    <location>
        <begin position="156"/>
        <end position="221"/>
    </location>
</feature>
<sequence length="257" mass="30189">MDFFLSLADSITNMSSYRCIIIDDEPDAIEIINDYIQQIPQLELKQSYTDPLKAMSDISINEHVDFIFMDIDMPRISGIDLSKNIRNKTNKLIFTTAHTKYAFEAFEVEADAYLLKPFTFAKFALTINKLLNDNPRVRMEDSSKEFYVKTTEERNRFVRIKFDEVIAVESVKNYIKIYTTTEEIMTYLTLKEIKERFDETDDFIQIHRSFIISKNFIEKVEGSLVKLPKNMLIPIGTFYKDAFYDYLLKNTIKTGRT</sequence>
<accession>F4CD52</accession>
<dbReference type="PANTHER" id="PTHR37299">
    <property type="entry name" value="TRANSCRIPTIONAL REGULATOR-RELATED"/>
    <property type="match status" value="1"/>
</dbReference>
<dbReference type="InterPro" id="IPR011006">
    <property type="entry name" value="CheY-like_superfamily"/>
</dbReference>
<keyword evidence="1" id="KW-0597">Phosphoprotein</keyword>
<dbReference type="PROSITE" id="PS50930">
    <property type="entry name" value="HTH_LYTTR"/>
    <property type="match status" value="1"/>
</dbReference>
<dbReference type="SMART" id="SM00850">
    <property type="entry name" value="LytTR"/>
    <property type="match status" value="1"/>
</dbReference>
<evidence type="ECO:0000259" key="3">
    <source>
        <dbReference type="PROSITE" id="PS50930"/>
    </source>
</evidence>
<dbReference type="GO" id="GO:0003677">
    <property type="term" value="F:DNA binding"/>
    <property type="evidence" value="ECO:0007669"/>
    <property type="project" value="InterPro"/>
</dbReference>
<reference evidence="4" key="1">
    <citation type="submission" date="2011-03" db="EMBL/GenBank/DDBJ databases">
        <title>Complete sequence of Sphingobacterium sp. 21.</title>
        <authorList>
            <consortium name="US DOE Joint Genome Institute"/>
            <person name="Lucas S."/>
            <person name="Copeland A."/>
            <person name="Lapidus A."/>
            <person name="Cheng J.-F."/>
            <person name="Goodwin L."/>
            <person name="Pitluck S."/>
            <person name="Davenport K."/>
            <person name="Detter J.C."/>
            <person name="Han C."/>
            <person name="Tapia R."/>
            <person name="Land M."/>
            <person name="Hauser L."/>
            <person name="Kyrpides N."/>
            <person name="Ivanova N."/>
            <person name="Ovchinnikova G."/>
            <person name="Pagani I."/>
            <person name="Siebers A.K."/>
            <person name="Allgaier M."/>
            <person name="Thelen M.P."/>
            <person name="Hugenholtz P."/>
            <person name="Woyke T."/>
        </authorList>
    </citation>
    <scope>NUCLEOTIDE SEQUENCE</scope>
    <source>
        <strain evidence="4">21</strain>
    </source>
</reference>
<protein>
    <submittedName>
        <fullName evidence="4">Two component transcriptional regulator, LytTR family</fullName>
    </submittedName>
</protein>
<dbReference type="KEGG" id="shg:Sph21_1093"/>
<evidence type="ECO:0000259" key="2">
    <source>
        <dbReference type="PROSITE" id="PS50110"/>
    </source>
</evidence>
<gene>
    <name evidence="4" type="ordered locus">Sph21_1093</name>
</gene>
<dbReference type="AlphaFoldDB" id="F4CD52"/>
<dbReference type="Pfam" id="PF04397">
    <property type="entry name" value="LytTR"/>
    <property type="match status" value="1"/>
</dbReference>
<dbReference type="PANTHER" id="PTHR37299:SF1">
    <property type="entry name" value="STAGE 0 SPORULATION PROTEIN A HOMOLOG"/>
    <property type="match status" value="1"/>
</dbReference>
<dbReference type="InterPro" id="IPR001789">
    <property type="entry name" value="Sig_transdc_resp-reg_receiver"/>
</dbReference>
<dbReference type="GO" id="GO:0000156">
    <property type="term" value="F:phosphorelay response regulator activity"/>
    <property type="evidence" value="ECO:0007669"/>
    <property type="project" value="InterPro"/>
</dbReference>
<dbReference type="Pfam" id="PF00072">
    <property type="entry name" value="Response_reg"/>
    <property type="match status" value="1"/>
</dbReference>
<dbReference type="STRING" id="743722.Sph21_1093"/>
<dbReference type="HOGENOM" id="CLU_000445_14_1_10"/>
<feature type="domain" description="Response regulatory" evidence="2">
    <location>
        <begin position="18"/>
        <end position="131"/>
    </location>
</feature>
<dbReference type="Gene3D" id="2.40.50.1020">
    <property type="entry name" value="LytTr DNA-binding domain"/>
    <property type="match status" value="1"/>
</dbReference>
<dbReference type="SUPFAM" id="SSF52172">
    <property type="entry name" value="CheY-like"/>
    <property type="match status" value="1"/>
</dbReference>
<dbReference type="InterPro" id="IPR046947">
    <property type="entry name" value="LytR-like"/>
</dbReference>
<proteinExistence type="predicted"/>
<dbReference type="eggNOG" id="COG3279">
    <property type="taxonomic scope" value="Bacteria"/>
</dbReference>
<dbReference type="SMART" id="SM00448">
    <property type="entry name" value="REC"/>
    <property type="match status" value="1"/>
</dbReference>
<dbReference type="PROSITE" id="PS50110">
    <property type="entry name" value="RESPONSE_REGULATORY"/>
    <property type="match status" value="1"/>
</dbReference>
<dbReference type="OrthoDB" id="701461at2"/>
<evidence type="ECO:0000256" key="1">
    <source>
        <dbReference type="PROSITE-ProRule" id="PRU00169"/>
    </source>
</evidence>
<dbReference type="EMBL" id="CP002584">
    <property type="protein sequence ID" value="ADZ77663.1"/>
    <property type="molecule type" value="Genomic_DNA"/>
</dbReference>
<name>F4CD52_SPHS2</name>
<dbReference type="PATRIC" id="fig|743722.3.peg.1173"/>
<dbReference type="InterPro" id="IPR007492">
    <property type="entry name" value="LytTR_DNA-bd_dom"/>
</dbReference>
<dbReference type="Gene3D" id="3.40.50.2300">
    <property type="match status" value="1"/>
</dbReference>
<feature type="modified residue" description="4-aspartylphosphate" evidence="1">
    <location>
        <position position="70"/>
    </location>
</feature>
<organism evidence="4">
    <name type="scientific">Sphingobacterium sp. (strain 21)</name>
    <dbReference type="NCBI Taxonomy" id="743722"/>
    <lineage>
        <taxon>Bacteria</taxon>
        <taxon>Pseudomonadati</taxon>
        <taxon>Bacteroidota</taxon>
        <taxon>Sphingobacteriia</taxon>
        <taxon>Sphingobacteriales</taxon>
        <taxon>Sphingobacteriaceae</taxon>
        <taxon>Sphingobacterium</taxon>
    </lineage>
</organism>
<evidence type="ECO:0000313" key="4">
    <source>
        <dbReference type="EMBL" id="ADZ77663.1"/>
    </source>
</evidence>